<keyword evidence="2" id="KW-1185">Reference proteome</keyword>
<reference evidence="1" key="2">
    <citation type="journal article" date="2021" name="Genome Biol. Evol.">
        <title>Developing a high-quality reference genome for a parasitic bivalve with doubly uniparental inheritance (Bivalvia: Unionida).</title>
        <authorList>
            <person name="Smith C.H."/>
        </authorList>
    </citation>
    <scope>NUCLEOTIDE SEQUENCE</scope>
    <source>
        <strain evidence="1">CHS0354</strain>
        <tissue evidence="1">Mantle</tissue>
    </source>
</reference>
<protein>
    <submittedName>
        <fullName evidence="1">Uncharacterized protein</fullName>
    </submittedName>
</protein>
<feature type="non-terminal residue" evidence="1">
    <location>
        <position position="51"/>
    </location>
</feature>
<accession>A0AAE0TDU1</accession>
<feature type="non-terminal residue" evidence="1">
    <location>
        <position position="1"/>
    </location>
</feature>
<evidence type="ECO:0000313" key="2">
    <source>
        <dbReference type="Proteomes" id="UP001195483"/>
    </source>
</evidence>
<dbReference type="Proteomes" id="UP001195483">
    <property type="component" value="Unassembled WGS sequence"/>
</dbReference>
<dbReference type="AlphaFoldDB" id="A0AAE0TDU1"/>
<gene>
    <name evidence="1" type="ORF">CHS0354_042524</name>
</gene>
<organism evidence="1 2">
    <name type="scientific">Potamilus streckersoni</name>
    <dbReference type="NCBI Taxonomy" id="2493646"/>
    <lineage>
        <taxon>Eukaryota</taxon>
        <taxon>Metazoa</taxon>
        <taxon>Spiralia</taxon>
        <taxon>Lophotrochozoa</taxon>
        <taxon>Mollusca</taxon>
        <taxon>Bivalvia</taxon>
        <taxon>Autobranchia</taxon>
        <taxon>Heteroconchia</taxon>
        <taxon>Palaeoheterodonta</taxon>
        <taxon>Unionida</taxon>
        <taxon>Unionoidea</taxon>
        <taxon>Unionidae</taxon>
        <taxon>Ambleminae</taxon>
        <taxon>Lampsilini</taxon>
        <taxon>Potamilus</taxon>
    </lineage>
</organism>
<sequence>VRLSFFKNNTEQQYIVFDAVGKTKSNWFSCSNILYSSFSDITTAVINRCTP</sequence>
<name>A0AAE0TDU1_9BIVA</name>
<dbReference type="EMBL" id="JAEAOA010002356">
    <property type="protein sequence ID" value="KAK3608547.1"/>
    <property type="molecule type" value="Genomic_DNA"/>
</dbReference>
<reference evidence="1" key="3">
    <citation type="submission" date="2023-05" db="EMBL/GenBank/DDBJ databases">
        <authorList>
            <person name="Smith C.H."/>
        </authorList>
    </citation>
    <scope>NUCLEOTIDE SEQUENCE</scope>
    <source>
        <strain evidence="1">CHS0354</strain>
        <tissue evidence="1">Mantle</tissue>
    </source>
</reference>
<evidence type="ECO:0000313" key="1">
    <source>
        <dbReference type="EMBL" id="KAK3608547.1"/>
    </source>
</evidence>
<comment type="caution">
    <text evidence="1">The sequence shown here is derived from an EMBL/GenBank/DDBJ whole genome shotgun (WGS) entry which is preliminary data.</text>
</comment>
<reference evidence="1" key="1">
    <citation type="journal article" date="2021" name="Genome Biol. Evol.">
        <title>A High-Quality Reference Genome for a Parasitic Bivalve with Doubly Uniparental Inheritance (Bivalvia: Unionida).</title>
        <authorList>
            <person name="Smith C.H."/>
        </authorList>
    </citation>
    <scope>NUCLEOTIDE SEQUENCE</scope>
    <source>
        <strain evidence="1">CHS0354</strain>
    </source>
</reference>
<proteinExistence type="predicted"/>